<feature type="compositionally biased region" description="Low complexity" evidence="5">
    <location>
        <begin position="746"/>
        <end position="759"/>
    </location>
</feature>
<dbReference type="InterPro" id="IPR037185">
    <property type="entry name" value="EmrE-like"/>
</dbReference>
<dbReference type="InterPro" id="IPR008521">
    <property type="entry name" value="Mg_trans_NIPA"/>
</dbReference>
<evidence type="ECO:0000256" key="6">
    <source>
        <dbReference type="SAM" id="Phobius"/>
    </source>
</evidence>
<keyword evidence="2 6" id="KW-0812">Transmembrane</keyword>
<reference evidence="7" key="1">
    <citation type="journal article" date="2023" name="Mol. Phylogenet. Evol.">
        <title>Genome-scale phylogeny and comparative genomics of the fungal order Sordariales.</title>
        <authorList>
            <person name="Hensen N."/>
            <person name="Bonometti L."/>
            <person name="Westerberg I."/>
            <person name="Brannstrom I.O."/>
            <person name="Guillou S."/>
            <person name="Cros-Aarteil S."/>
            <person name="Calhoun S."/>
            <person name="Haridas S."/>
            <person name="Kuo A."/>
            <person name="Mondo S."/>
            <person name="Pangilinan J."/>
            <person name="Riley R."/>
            <person name="LaButti K."/>
            <person name="Andreopoulos B."/>
            <person name="Lipzen A."/>
            <person name="Chen C."/>
            <person name="Yan M."/>
            <person name="Daum C."/>
            <person name="Ng V."/>
            <person name="Clum A."/>
            <person name="Steindorff A."/>
            <person name="Ohm R.A."/>
            <person name="Martin F."/>
            <person name="Silar P."/>
            <person name="Natvig D.O."/>
            <person name="Lalanne C."/>
            <person name="Gautier V."/>
            <person name="Ament-Velasquez S.L."/>
            <person name="Kruys A."/>
            <person name="Hutchinson M.I."/>
            <person name="Powell A.J."/>
            <person name="Barry K."/>
            <person name="Miller A.N."/>
            <person name="Grigoriev I.V."/>
            <person name="Debuchy R."/>
            <person name="Gladieux P."/>
            <person name="Hiltunen Thoren M."/>
            <person name="Johannesson H."/>
        </authorList>
    </citation>
    <scope>NUCLEOTIDE SEQUENCE</scope>
    <source>
        <strain evidence="7">PSN293</strain>
    </source>
</reference>
<dbReference type="GO" id="GO:0015095">
    <property type="term" value="F:magnesium ion transmembrane transporter activity"/>
    <property type="evidence" value="ECO:0007669"/>
    <property type="project" value="InterPro"/>
</dbReference>
<feature type="region of interest" description="Disordered" evidence="5">
    <location>
        <begin position="76"/>
        <end position="152"/>
    </location>
</feature>
<dbReference type="AlphaFoldDB" id="A0AAN6YIA0"/>
<feature type="compositionally biased region" description="Acidic residues" evidence="5">
    <location>
        <begin position="411"/>
        <end position="422"/>
    </location>
</feature>
<evidence type="ECO:0000313" key="7">
    <source>
        <dbReference type="EMBL" id="KAK4216657.1"/>
    </source>
</evidence>
<comment type="subcellular location">
    <subcellularLocation>
        <location evidence="1">Membrane</location>
        <topology evidence="1">Multi-pass membrane protein</topology>
    </subcellularLocation>
</comment>
<sequence>MHLAAWPTTSQYLDSPIVPRAEEPPPGHHGDGDLQNWSSLIGIVTAICGNILIALALNVQRYAHIRLNRTRAQIRERAKQAMKNPASTRGTSTAGYGSNDASEAANGSTGDLSTYGRNGRSGADGSRDSEETEPLTRSSRSGDSQWTESSAEEDTKVASSYLQDPYWWLGQVLITVGEMGNFLAYGFAPASIVSPLGVVALVSNCVIAPIFFNEVFRRRDFFGVIVAVAGAVTVVLSAKQEETKLGPHQVWDAITTMEFEIYMAVSCALIALLVWLSPRYGNRTILIDLGLVGLFGGYTALSTKGVSSMLSSTLLGAFTTPVTYALLFVLLSTAVMQVRYVNKALQRFDSTQVIPIQFVLFTLSVITGSAVLYRDFERTTSEQAVKFVGGCLLTFFGVFLITSGRPRHDTEEDTLSDVDGIEETIGLSEQDPTMSRTPVHQSRRGSNAARSRRSSRASGVSFKEAVNRPLALVAGRGYSSKRVPVAPPASRQTLLEEDDSEDSPLLGSTWRESLADDEANPHPGIPPYTTSSDSLVSTAVSDSLLRPEYQHDGSSGVATRPTVHIPQPDSFEPSTPPEERPKTPRAPPSASRPHSHHFGTMISPSPFSSTVSAVVADKILAHLDPSSSPTARRTVAPRRSRPGLRNSLFVPSDEVTDEGSDDDDEQNDLLRARSALEPRHSGYGGSRLAESAFPRHQGTRGGDGPDAIPERPKGFRGRARSLSHTLGEFFGVSGHSSSKQRSRRNTGGAFSSTTSASASEFEDDRIASVATSPGGVATAAAEVIAAEEGRQWSGMRSTETI</sequence>
<feature type="transmembrane region" description="Helical" evidence="6">
    <location>
        <begin position="259"/>
        <end position="277"/>
    </location>
</feature>
<dbReference type="PANTHER" id="PTHR12570">
    <property type="match status" value="1"/>
</dbReference>
<gene>
    <name evidence="7" type="ORF">QBC37DRAFT_370756</name>
</gene>
<accession>A0AAN6YIA0</accession>
<keyword evidence="4 6" id="KW-0472">Membrane</keyword>
<reference evidence="7" key="2">
    <citation type="submission" date="2023-05" db="EMBL/GenBank/DDBJ databases">
        <authorList>
            <consortium name="Lawrence Berkeley National Laboratory"/>
            <person name="Steindorff A."/>
            <person name="Hensen N."/>
            <person name="Bonometti L."/>
            <person name="Westerberg I."/>
            <person name="Brannstrom I.O."/>
            <person name="Guillou S."/>
            <person name="Cros-Aarteil S."/>
            <person name="Calhoun S."/>
            <person name="Haridas S."/>
            <person name="Kuo A."/>
            <person name="Mondo S."/>
            <person name="Pangilinan J."/>
            <person name="Riley R."/>
            <person name="Labutti K."/>
            <person name="Andreopoulos B."/>
            <person name="Lipzen A."/>
            <person name="Chen C."/>
            <person name="Yanf M."/>
            <person name="Daum C."/>
            <person name="Ng V."/>
            <person name="Clum A."/>
            <person name="Ohm R."/>
            <person name="Martin F."/>
            <person name="Silar P."/>
            <person name="Natvig D."/>
            <person name="Lalanne C."/>
            <person name="Gautier V."/>
            <person name="Ament-Velasquez S.L."/>
            <person name="Kruys A."/>
            <person name="Hutchinson M.I."/>
            <person name="Powell A.J."/>
            <person name="Barry K."/>
            <person name="Miller A.N."/>
            <person name="Grigoriev I.V."/>
            <person name="Debuchy R."/>
            <person name="Gladieux P."/>
            <person name="Thoren M.H."/>
            <person name="Johannesson H."/>
        </authorList>
    </citation>
    <scope>NUCLEOTIDE SEQUENCE</scope>
    <source>
        <strain evidence="7">PSN293</strain>
    </source>
</reference>
<dbReference type="PANTHER" id="PTHR12570:SF65">
    <property type="entry name" value="MAGNESIUM TRANSPORTER NIPA9-RELATED"/>
    <property type="match status" value="1"/>
</dbReference>
<evidence type="ECO:0000256" key="4">
    <source>
        <dbReference type="ARBA" id="ARBA00023136"/>
    </source>
</evidence>
<dbReference type="Pfam" id="PF05653">
    <property type="entry name" value="Mg_trans_NIPA"/>
    <property type="match status" value="1"/>
</dbReference>
<feature type="region of interest" description="Disordered" evidence="5">
    <location>
        <begin position="729"/>
        <end position="763"/>
    </location>
</feature>
<proteinExistence type="predicted"/>
<dbReference type="Proteomes" id="UP001301769">
    <property type="component" value="Unassembled WGS sequence"/>
</dbReference>
<evidence type="ECO:0000256" key="5">
    <source>
        <dbReference type="SAM" id="MobiDB-lite"/>
    </source>
</evidence>
<feature type="compositionally biased region" description="Basic and acidic residues" evidence="5">
    <location>
        <begin position="668"/>
        <end position="680"/>
    </location>
</feature>
<comment type="caution">
    <text evidence="7">The sequence shown here is derived from an EMBL/GenBank/DDBJ whole genome shotgun (WGS) entry which is preliminary data.</text>
</comment>
<feature type="transmembrane region" description="Helical" evidence="6">
    <location>
        <begin position="221"/>
        <end position="239"/>
    </location>
</feature>
<dbReference type="GO" id="GO:0016020">
    <property type="term" value="C:membrane"/>
    <property type="evidence" value="ECO:0007669"/>
    <property type="project" value="UniProtKB-SubCell"/>
</dbReference>
<dbReference type="SUPFAM" id="SSF103481">
    <property type="entry name" value="Multidrug resistance efflux transporter EmrE"/>
    <property type="match status" value="1"/>
</dbReference>
<feature type="compositionally biased region" description="Acidic residues" evidence="5">
    <location>
        <begin position="654"/>
        <end position="667"/>
    </location>
</feature>
<feature type="region of interest" description="Disordered" evidence="5">
    <location>
        <begin position="624"/>
        <end position="715"/>
    </location>
</feature>
<feature type="compositionally biased region" description="Polar residues" evidence="5">
    <location>
        <begin position="430"/>
        <end position="440"/>
    </location>
</feature>
<evidence type="ECO:0000313" key="8">
    <source>
        <dbReference type="Proteomes" id="UP001301769"/>
    </source>
</evidence>
<organism evidence="7 8">
    <name type="scientific">Rhypophila decipiens</name>
    <dbReference type="NCBI Taxonomy" id="261697"/>
    <lineage>
        <taxon>Eukaryota</taxon>
        <taxon>Fungi</taxon>
        <taxon>Dikarya</taxon>
        <taxon>Ascomycota</taxon>
        <taxon>Pezizomycotina</taxon>
        <taxon>Sordariomycetes</taxon>
        <taxon>Sordariomycetidae</taxon>
        <taxon>Sordariales</taxon>
        <taxon>Naviculisporaceae</taxon>
        <taxon>Rhypophila</taxon>
    </lineage>
</organism>
<feature type="compositionally biased region" description="Polar residues" evidence="5">
    <location>
        <begin position="528"/>
        <end position="541"/>
    </location>
</feature>
<feature type="transmembrane region" description="Helical" evidence="6">
    <location>
        <begin position="353"/>
        <end position="372"/>
    </location>
</feature>
<evidence type="ECO:0000256" key="3">
    <source>
        <dbReference type="ARBA" id="ARBA00022989"/>
    </source>
</evidence>
<evidence type="ECO:0000256" key="2">
    <source>
        <dbReference type="ARBA" id="ARBA00022692"/>
    </source>
</evidence>
<feature type="transmembrane region" description="Helical" evidence="6">
    <location>
        <begin position="166"/>
        <end position="186"/>
    </location>
</feature>
<dbReference type="EMBL" id="MU858066">
    <property type="protein sequence ID" value="KAK4216657.1"/>
    <property type="molecule type" value="Genomic_DNA"/>
</dbReference>
<feature type="region of interest" description="Disordered" evidence="5">
    <location>
        <begin position="480"/>
        <end position="604"/>
    </location>
</feature>
<protein>
    <submittedName>
        <fullName evidence="7">Magnesium transporter NIPA-domain-containing protein</fullName>
    </submittedName>
</protein>
<keyword evidence="8" id="KW-1185">Reference proteome</keyword>
<keyword evidence="3 6" id="KW-1133">Transmembrane helix</keyword>
<feature type="compositionally biased region" description="Polar residues" evidence="5">
    <location>
        <begin position="85"/>
        <end position="116"/>
    </location>
</feature>
<feature type="transmembrane region" description="Helical" evidence="6">
    <location>
        <begin position="321"/>
        <end position="341"/>
    </location>
</feature>
<feature type="compositionally biased region" description="Polar residues" evidence="5">
    <location>
        <begin position="135"/>
        <end position="149"/>
    </location>
</feature>
<feature type="transmembrane region" description="Helical" evidence="6">
    <location>
        <begin position="192"/>
        <end position="212"/>
    </location>
</feature>
<name>A0AAN6YIA0_9PEZI</name>
<evidence type="ECO:0000256" key="1">
    <source>
        <dbReference type="ARBA" id="ARBA00004141"/>
    </source>
</evidence>
<feature type="transmembrane region" description="Helical" evidence="6">
    <location>
        <begin position="37"/>
        <end position="59"/>
    </location>
</feature>
<feature type="region of interest" description="Disordered" evidence="5">
    <location>
        <begin position="407"/>
        <end position="460"/>
    </location>
</feature>
<feature type="transmembrane region" description="Helical" evidence="6">
    <location>
        <begin position="384"/>
        <end position="402"/>
    </location>
</feature>